<feature type="coiled-coil region" evidence="1">
    <location>
        <begin position="370"/>
        <end position="748"/>
    </location>
</feature>
<accession>A0A484DGJ2</accession>
<dbReference type="PANTHER" id="PTHR46918:SF1">
    <property type="entry name" value="SYNAPTONEMAL COMPLEX PROTEIN 1"/>
    <property type="match status" value="1"/>
</dbReference>
<feature type="coiled-coil region" evidence="1">
    <location>
        <begin position="149"/>
        <end position="183"/>
    </location>
</feature>
<dbReference type="PANTHER" id="PTHR46918">
    <property type="entry name" value="SYNAPTONEMAL COMPLEX PROTEIN 1"/>
    <property type="match status" value="1"/>
</dbReference>
<dbReference type="GO" id="GO:0001673">
    <property type="term" value="C:male germ cell nucleus"/>
    <property type="evidence" value="ECO:0007669"/>
    <property type="project" value="TreeGrafter"/>
</dbReference>
<gene>
    <name evidence="3" type="ORF">EPR50_G00036360</name>
</gene>
<dbReference type="GO" id="GO:0051878">
    <property type="term" value="P:lateral element assembly"/>
    <property type="evidence" value="ECO:0007669"/>
    <property type="project" value="TreeGrafter"/>
</dbReference>
<proteinExistence type="predicted"/>
<feature type="compositionally biased region" description="Polar residues" evidence="2">
    <location>
        <begin position="843"/>
        <end position="863"/>
    </location>
</feature>
<evidence type="ECO:0000256" key="1">
    <source>
        <dbReference type="SAM" id="Coils"/>
    </source>
</evidence>
<keyword evidence="4" id="KW-1185">Reference proteome</keyword>
<comment type="caution">
    <text evidence="3">The sequence shown here is derived from an EMBL/GenBank/DDBJ whole genome shotgun (WGS) entry which is preliminary data.</text>
</comment>
<organism evidence="3 4">
    <name type="scientific">Perca flavescens</name>
    <name type="common">American yellow perch</name>
    <name type="synonym">Morone flavescens</name>
    <dbReference type="NCBI Taxonomy" id="8167"/>
    <lineage>
        <taxon>Eukaryota</taxon>
        <taxon>Metazoa</taxon>
        <taxon>Chordata</taxon>
        <taxon>Craniata</taxon>
        <taxon>Vertebrata</taxon>
        <taxon>Euteleostomi</taxon>
        <taxon>Actinopterygii</taxon>
        <taxon>Neopterygii</taxon>
        <taxon>Teleostei</taxon>
        <taxon>Neoteleostei</taxon>
        <taxon>Acanthomorphata</taxon>
        <taxon>Eupercaria</taxon>
        <taxon>Perciformes</taxon>
        <taxon>Percoidei</taxon>
        <taxon>Percidae</taxon>
        <taxon>Percinae</taxon>
        <taxon>Perca</taxon>
    </lineage>
</organism>
<feature type="compositionally biased region" description="Basic and acidic residues" evidence="2">
    <location>
        <begin position="865"/>
        <end position="885"/>
    </location>
</feature>
<keyword evidence="1" id="KW-0175">Coiled coil</keyword>
<dbReference type="Proteomes" id="UP000295070">
    <property type="component" value="Chromosome 4"/>
</dbReference>
<evidence type="ECO:0008006" key="5">
    <source>
        <dbReference type="Google" id="ProtNLM"/>
    </source>
</evidence>
<reference evidence="3 4" key="1">
    <citation type="submission" date="2019-01" db="EMBL/GenBank/DDBJ databases">
        <title>A chromosome-scale genome assembly of the yellow perch, Perca flavescens.</title>
        <authorList>
            <person name="Feron R."/>
            <person name="Morvezen R."/>
            <person name="Bestin A."/>
            <person name="Haffray P."/>
            <person name="Klopp C."/>
            <person name="Zahm M."/>
            <person name="Cabau C."/>
            <person name="Roques C."/>
            <person name="Donnadieu C."/>
            <person name="Bouchez O."/>
            <person name="Christie M."/>
            <person name="Larson W."/>
            <person name="Guiguen Y."/>
        </authorList>
    </citation>
    <scope>NUCLEOTIDE SEQUENCE [LARGE SCALE GENOMIC DNA]</scope>
    <source>
        <strain evidence="3">YP-PL-M2</strain>
        <tissue evidence="3">Blood</tissue>
    </source>
</reference>
<dbReference type="GO" id="GO:0000801">
    <property type="term" value="C:central element"/>
    <property type="evidence" value="ECO:0007669"/>
    <property type="project" value="TreeGrafter"/>
</dbReference>
<dbReference type="GO" id="GO:0003690">
    <property type="term" value="F:double-stranded DNA binding"/>
    <property type="evidence" value="ECO:0007669"/>
    <property type="project" value="TreeGrafter"/>
</dbReference>
<dbReference type="GO" id="GO:0000711">
    <property type="term" value="P:meiotic DNA repair synthesis"/>
    <property type="evidence" value="ECO:0007669"/>
    <property type="project" value="TreeGrafter"/>
</dbReference>
<evidence type="ECO:0000313" key="3">
    <source>
        <dbReference type="EMBL" id="TDH13770.1"/>
    </source>
</evidence>
<dbReference type="InterPro" id="IPR008827">
    <property type="entry name" value="SYCP1"/>
</dbReference>
<protein>
    <recommendedName>
        <fullName evidence="5">Synaptonemal complex protein 1</fullName>
    </recommendedName>
</protein>
<dbReference type="STRING" id="8167.A0A484DGJ2"/>
<evidence type="ECO:0000256" key="2">
    <source>
        <dbReference type="SAM" id="MobiDB-lite"/>
    </source>
</evidence>
<feature type="region of interest" description="Disordered" evidence="2">
    <location>
        <begin position="955"/>
        <end position="979"/>
    </location>
</feature>
<feature type="region of interest" description="Disordered" evidence="2">
    <location>
        <begin position="834"/>
        <end position="925"/>
    </location>
</feature>
<dbReference type="Pfam" id="PF05483">
    <property type="entry name" value="SCP-1"/>
    <property type="match status" value="2"/>
</dbReference>
<dbReference type="AlphaFoldDB" id="A0A484DGJ2"/>
<feature type="compositionally biased region" description="Basic and acidic residues" evidence="2">
    <location>
        <begin position="905"/>
        <end position="915"/>
    </location>
</feature>
<feature type="region of interest" description="Disordered" evidence="2">
    <location>
        <begin position="53"/>
        <end position="72"/>
    </location>
</feature>
<evidence type="ECO:0000313" key="4">
    <source>
        <dbReference type="Proteomes" id="UP000295070"/>
    </source>
</evidence>
<name>A0A484DGJ2_PERFV</name>
<dbReference type="EMBL" id="SCKG01000004">
    <property type="protein sequence ID" value="TDH13770.1"/>
    <property type="molecule type" value="Genomic_DNA"/>
</dbReference>
<dbReference type="GO" id="GO:0000802">
    <property type="term" value="C:transverse filament"/>
    <property type="evidence" value="ECO:0007669"/>
    <property type="project" value="TreeGrafter"/>
</dbReference>
<feature type="coiled-coil region" evidence="1">
    <location>
        <begin position="219"/>
        <end position="344"/>
    </location>
</feature>
<dbReference type="GO" id="GO:0051026">
    <property type="term" value="P:chiasma assembly"/>
    <property type="evidence" value="ECO:0007669"/>
    <property type="project" value="TreeGrafter"/>
</dbReference>
<sequence length="1053" mass="121468">MERDRGFNFKLLVPPRVNNGQVSAVRPQEIVDNCGDFMNTVLQGYSKGFEKEQSMPFPNTSMVAPTKPTRQDLPRYQDTKMKVVPPMEKGDNNCKPGQLYSKLFEEVEKIKCWKVKVDCDTVQKDRRLQENKRTIETQRKAIQELQFGNESLSVKLEEQISENEDLRNKNNATRNLCNILKDTFQRSAEKMHLFESEREETHHLFMENSGSIQKLIAAFESLRVRAEADQQEMQKVKEDVLQFEDLKGKYDQEYKMKEKEVAELQTKIKDKENELQKLLLDLSETQKHCKQLQEATKEQYELLKSSKSEQESLLQKLHTAEQHCKETEKNCEAAAALLEQRKEEYAEMIQNKVLSLQELSRVTNQQADKLEQIETTSQELQNSLASEIQRTKELEDKLMASNKELEMRNTLLGESVEQSVKKDEQIKILEDELDKISKSVESMKGKIDVTEAKVEELTAELSRKTEEVQLLKNEAEIAFAENDLLKKACEAAEKAQDDLKEKSAVTEIKVMELEGQLFTEINKNKEHTSQMEQLRKDIMQHKLKYKELLADFNELHSEKTAIQQQFESGSCNVKAMEATRKVSEEKAENLTKEIKRLEKENQCLREEVNSIKTRSQGKDQEAETLQKKMQENCDHLQEEIAEKEKHIKAMETKLCSLRKKCEIKLKVQEDYQKENKMLKKQIAKENVKSSQLETVINSLHEESQNLKRLNEEDQQKLLKELESKSTFTAELENEVQKLRLTTAEAIKKKDDTELKCQHKIADMVALMEKHKSQYDRMVEEKIAELDENKKKEMEAVAHRKSLELDLMKHKADIDHLKQQLKTEITEKENMQKKLTDLKKEMSSIKTTQLSEARNKQSPASNCKQGRGDETPKESSSKRHVFDFSKARKTPSYSKDHGSPAVMKKALKESDTESIRKSCGTTPKNKEIHNEDLKTLRNITNRVGGTTKIKSYRIRTPPSAEKAARWGDSPIDLDPKSDSSDQNDLLTFASAPVPNLPAPHDKLNIFRKIQSPAIHKSPGNSLKLAAMKRMRDAGWTAVTGCDKKKKTTNEKIFA</sequence>